<gene>
    <name evidence="1" type="ORF">NQ176_g10808</name>
</gene>
<comment type="caution">
    <text evidence="1">The sequence shown here is derived from an EMBL/GenBank/DDBJ whole genome shotgun (WGS) entry which is preliminary data.</text>
</comment>
<dbReference type="EMBL" id="JANJQO010003160">
    <property type="protein sequence ID" value="KAJ2964179.1"/>
    <property type="molecule type" value="Genomic_DNA"/>
</dbReference>
<dbReference type="Proteomes" id="UP001143910">
    <property type="component" value="Unassembled WGS sequence"/>
</dbReference>
<accession>A0ACC1MEK5</accession>
<keyword evidence="2" id="KW-1185">Reference proteome</keyword>
<organism evidence="1 2">
    <name type="scientific">Zarea fungicola</name>
    <dbReference type="NCBI Taxonomy" id="93591"/>
    <lineage>
        <taxon>Eukaryota</taxon>
        <taxon>Fungi</taxon>
        <taxon>Dikarya</taxon>
        <taxon>Ascomycota</taxon>
        <taxon>Pezizomycotina</taxon>
        <taxon>Sordariomycetes</taxon>
        <taxon>Hypocreomycetidae</taxon>
        <taxon>Hypocreales</taxon>
        <taxon>Cordycipitaceae</taxon>
        <taxon>Zarea</taxon>
    </lineage>
</organism>
<proteinExistence type="predicted"/>
<evidence type="ECO:0000313" key="1">
    <source>
        <dbReference type="EMBL" id="KAJ2964179.1"/>
    </source>
</evidence>
<name>A0ACC1MEK5_9HYPO</name>
<protein>
    <submittedName>
        <fullName evidence="1">Uncharacterized protein</fullName>
    </submittedName>
</protein>
<evidence type="ECO:0000313" key="2">
    <source>
        <dbReference type="Proteomes" id="UP001143910"/>
    </source>
</evidence>
<reference evidence="1" key="1">
    <citation type="submission" date="2022-08" db="EMBL/GenBank/DDBJ databases">
        <title>Genome Sequence of Lecanicillium fungicola.</title>
        <authorList>
            <person name="Buettner E."/>
        </authorList>
    </citation>
    <scope>NUCLEOTIDE SEQUENCE</scope>
    <source>
        <strain evidence="1">Babe33</strain>
    </source>
</reference>
<sequence>MPGKTINNGGKPVSHGREIRRLGHFSDRERWMQAQYLFKQYQGVAVRCRYVVPESVKAAGKSDLAQLKSHLFKALSGVILEHPMLQVGLIDTDQRVAKFVEIDSIDLDRHVTWHTWIIEEYDQKVEESMVTEVDTRFEESQAATTPGWRLIVSCPQDGADWFDANFVFKHTIADGMSGKLFHKTLLSHLNETTTDGANALLKGHVLDLTTTGKPRTYPPPIDKMVKFSVPA</sequence>